<dbReference type="OrthoDB" id="5501383at2"/>
<sequence length="204" mass="23744">MSVANVFELNKCLDDSIRYCEEHSTREHCAIFGPRLRKARRDFNEALKATDRQFTQWRMESRDDKLAWKHLASELRQTQNELARVGAVGYASERVMYWDPNILLAAVAEMVEYLEDRAEQIDFAREYADKLQRQAEKARGESKEEGSAFANYTRFATLRSDAFSEVADTLSGFRQMLRRELGKENADYQSIRWPLTLSPDETVL</sequence>
<feature type="coiled-coil region" evidence="1">
    <location>
        <begin position="114"/>
        <end position="141"/>
    </location>
</feature>
<dbReference type="EMBL" id="QHKO01000002">
    <property type="protein sequence ID" value="RAL23556.1"/>
    <property type="molecule type" value="Genomic_DNA"/>
</dbReference>
<dbReference type="RefSeq" id="WP_111728814.1">
    <property type="nucleotide sequence ID" value="NZ_QHKO01000002.1"/>
</dbReference>
<keyword evidence="1" id="KW-0175">Coiled coil</keyword>
<keyword evidence="3" id="KW-1185">Reference proteome</keyword>
<dbReference type="Proteomes" id="UP000249169">
    <property type="component" value="Unassembled WGS sequence"/>
</dbReference>
<reference evidence="2 3" key="1">
    <citation type="submission" date="2018-05" db="EMBL/GenBank/DDBJ databases">
        <title>Lujinxingia marina gen. nov. sp. nov., a new facultative anaerobic member of the class Deltaproteobacteria, and proposal of Lujinxingaceae fam. nov.</title>
        <authorList>
            <person name="Li C.-M."/>
        </authorList>
    </citation>
    <scope>NUCLEOTIDE SEQUENCE [LARGE SCALE GENOMIC DNA]</scope>
    <source>
        <strain evidence="2 3">B210</strain>
    </source>
</reference>
<evidence type="ECO:0000313" key="2">
    <source>
        <dbReference type="EMBL" id="RAL23556.1"/>
    </source>
</evidence>
<name>A0A328C887_9DELT</name>
<organism evidence="2 3">
    <name type="scientific">Lujinxingia litoralis</name>
    <dbReference type="NCBI Taxonomy" id="2211119"/>
    <lineage>
        <taxon>Bacteria</taxon>
        <taxon>Deltaproteobacteria</taxon>
        <taxon>Bradymonadales</taxon>
        <taxon>Lujinxingiaceae</taxon>
        <taxon>Lujinxingia</taxon>
    </lineage>
</organism>
<evidence type="ECO:0000256" key="1">
    <source>
        <dbReference type="SAM" id="Coils"/>
    </source>
</evidence>
<protein>
    <submittedName>
        <fullName evidence="2">Uncharacterized protein</fullName>
    </submittedName>
</protein>
<proteinExistence type="predicted"/>
<dbReference type="AlphaFoldDB" id="A0A328C887"/>
<comment type="caution">
    <text evidence="2">The sequence shown here is derived from an EMBL/GenBank/DDBJ whole genome shotgun (WGS) entry which is preliminary data.</text>
</comment>
<accession>A0A328C887</accession>
<evidence type="ECO:0000313" key="3">
    <source>
        <dbReference type="Proteomes" id="UP000249169"/>
    </source>
</evidence>
<gene>
    <name evidence="2" type="ORF">DL240_05190</name>
</gene>